<dbReference type="EMBL" id="KN847900">
    <property type="protein sequence ID" value="KIR41564.1"/>
    <property type="molecule type" value="Genomic_DNA"/>
</dbReference>
<evidence type="ECO:0000256" key="4">
    <source>
        <dbReference type="SAM" id="MobiDB-lite"/>
    </source>
</evidence>
<feature type="region of interest" description="Disordered" evidence="4">
    <location>
        <begin position="564"/>
        <end position="587"/>
    </location>
</feature>
<evidence type="ECO:0000313" key="6">
    <source>
        <dbReference type="Proteomes" id="UP000053392"/>
    </source>
</evidence>
<dbReference type="AlphaFoldDB" id="A0A0D0V4S2"/>
<dbReference type="HOGENOM" id="CLU_009379_2_1_1"/>
<comment type="subcellular location">
    <subcellularLocation>
        <location evidence="1">Nucleus</location>
    </subcellularLocation>
</comment>
<evidence type="ECO:0000313" key="5">
    <source>
        <dbReference type="EMBL" id="KIR41564.1"/>
    </source>
</evidence>
<feature type="compositionally biased region" description="Basic residues" evidence="4">
    <location>
        <begin position="283"/>
        <end position="294"/>
    </location>
</feature>
<evidence type="ECO:0000256" key="3">
    <source>
        <dbReference type="ARBA" id="ARBA00023242"/>
    </source>
</evidence>
<feature type="compositionally biased region" description="Acidic residues" evidence="4">
    <location>
        <begin position="299"/>
        <end position="308"/>
    </location>
</feature>
<comment type="similarity">
    <text evidence="2">Belongs to the SNU66/SART1 family.</text>
</comment>
<gene>
    <name evidence="5" type="ORF">I313_02695</name>
</gene>
<dbReference type="Proteomes" id="UP000053392">
    <property type="component" value="Unassembled WGS sequence"/>
</dbReference>
<dbReference type="PANTHER" id="PTHR14152:SF5">
    <property type="entry name" value="U4_U6.U5 TRI-SNRNP-ASSOCIATED PROTEIN 1"/>
    <property type="match status" value="1"/>
</dbReference>
<feature type="region of interest" description="Disordered" evidence="4">
    <location>
        <begin position="277"/>
        <end position="384"/>
    </location>
</feature>
<dbReference type="GO" id="GO:0046540">
    <property type="term" value="C:U4/U6 x U5 tri-snRNP complex"/>
    <property type="evidence" value="ECO:0007669"/>
    <property type="project" value="TreeGrafter"/>
</dbReference>
<feature type="compositionally biased region" description="Basic and acidic residues" evidence="4">
    <location>
        <begin position="47"/>
        <end position="71"/>
    </location>
</feature>
<keyword evidence="3" id="KW-0539">Nucleus</keyword>
<reference evidence="5 6" key="1">
    <citation type="submission" date="2015-01" db="EMBL/GenBank/DDBJ databases">
        <title>The Genome Sequence of Cryptococcus gattii Ram5.</title>
        <authorList>
            <consortium name="The Broad Institute Genomics Platform"/>
            <person name="Cuomo C."/>
            <person name="Litvintseva A."/>
            <person name="Chen Y."/>
            <person name="Heitman J."/>
            <person name="Sun S."/>
            <person name="Springer D."/>
            <person name="Dromer F."/>
            <person name="Young S."/>
            <person name="Zeng Q."/>
            <person name="Gargeya S."/>
            <person name="Abouelleil A."/>
            <person name="Alvarado L."/>
            <person name="Chapman S.B."/>
            <person name="Gainer-Dewar J."/>
            <person name="Goldberg J."/>
            <person name="Griggs A."/>
            <person name="Gujja S."/>
            <person name="Hansen M."/>
            <person name="Howarth C."/>
            <person name="Imamovic A."/>
            <person name="Larimer J."/>
            <person name="Murphy C."/>
            <person name="Naylor J."/>
            <person name="Pearson M."/>
            <person name="Priest M."/>
            <person name="Roberts A."/>
            <person name="Saif S."/>
            <person name="Shea T."/>
            <person name="Sykes S."/>
            <person name="Wortman J."/>
            <person name="Nusbaum C."/>
            <person name="Birren B."/>
        </authorList>
    </citation>
    <scope>NUCLEOTIDE SEQUENCE [LARGE SCALE GENOMIC DNA]</scope>
    <source>
        <strain evidence="5 6">Ram5</strain>
    </source>
</reference>
<feature type="region of interest" description="Disordered" evidence="4">
    <location>
        <begin position="401"/>
        <end position="449"/>
    </location>
</feature>
<sequence>MSMNKESLTDEEAIQLRLQLGLSAPGVTAADGGEPPVDTDAIAEENYAQRKAEMKREKEERELKERIEKARNKSALNAKLKGATLSAPSTDDSLDAKSWIKKQKKREKQRAREIAAMQARDKEEQDRLMYGEEDLAGLKVGHGVEEFEEGEDVILTLKDTGVLEGGEDELQNVNLVEDAAIKAAKERKRKAQQAYTGYDDEEFDENRIGRRADVLGKYDEDFASGKVRTEGFRLGAPVEKKMKIQDEDEGMGIAPAQKVKLSLDYTKEFEVSDYAKEGEAGFKKPKKKKAKRSTRRAEAEEDTMEVDGEPTFTRRVVTEGPDNLVDDDDLQAALSRARRANAKKKPKIKPEDVAAQIAQRKQEEGGQVKEEEDGEDDGRITFDETSEFVRNVSLESRAVSIKRERISPPPSGVTPTPAEVGPSEEPVVVKIERREEGEVDDEDDEMGEEDADLAEIAAREGMSLEEYREKIDRQMKEMEDMKKEAKDEASHNLPPLQMKANSVHQDEPEPTVGHGMAGVLALLRHQGALKARTAEDEERERVQKQKDLWLADYRRRMAQRELERIQARGGNKDQAQREWENRMREQQEARDALDIYKNYKPDVNIVYHDEFGRQMTPKEAWKSLSHKFHGKTSGRMKTEKRLKKIAEERKQLTMNSSDTPLGMTDAFSRRQQMTGEAHMVLSVGNKQSVQAGSSRRR</sequence>
<feature type="compositionally biased region" description="Basic and acidic residues" evidence="4">
    <location>
        <begin position="476"/>
        <end position="490"/>
    </location>
</feature>
<accession>A0A0D0V4S2</accession>
<name>A0A0D0V4S2_9TREE</name>
<dbReference type="GO" id="GO:0045292">
    <property type="term" value="P:mRNA cis splicing, via spliceosome"/>
    <property type="evidence" value="ECO:0007669"/>
    <property type="project" value="TreeGrafter"/>
</dbReference>
<organism evidence="5 6">
    <name type="scientific">Cryptococcus deuterogattii Ram5</name>
    <dbReference type="NCBI Taxonomy" id="1296110"/>
    <lineage>
        <taxon>Eukaryota</taxon>
        <taxon>Fungi</taxon>
        <taxon>Dikarya</taxon>
        <taxon>Basidiomycota</taxon>
        <taxon>Agaricomycotina</taxon>
        <taxon>Tremellomycetes</taxon>
        <taxon>Tremellales</taxon>
        <taxon>Cryptococcaceae</taxon>
        <taxon>Cryptococcus</taxon>
        <taxon>Cryptococcus gattii species complex</taxon>
    </lineage>
</organism>
<proteinExistence type="inferred from homology"/>
<feature type="compositionally biased region" description="Basic residues" evidence="4">
    <location>
        <begin position="99"/>
        <end position="109"/>
    </location>
</feature>
<dbReference type="OrthoDB" id="5583at2759"/>
<dbReference type="Pfam" id="PF03343">
    <property type="entry name" value="SART-1"/>
    <property type="match status" value="1"/>
</dbReference>
<dbReference type="PANTHER" id="PTHR14152">
    <property type="entry name" value="SQUAMOUS CELL CARCINOMA ANTIGEN RECOGNISED BY CYTOTOXIC T LYMPHOCYTES"/>
    <property type="match status" value="1"/>
</dbReference>
<evidence type="ECO:0000256" key="1">
    <source>
        <dbReference type="ARBA" id="ARBA00004123"/>
    </source>
</evidence>
<feature type="region of interest" description="Disordered" evidence="4">
    <location>
        <begin position="476"/>
        <end position="495"/>
    </location>
</feature>
<keyword evidence="6" id="KW-1185">Reference proteome</keyword>
<dbReference type="GO" id="GO:0000481">
    <property type="term" value="P:maturation of 5S rRNA"/>
    <property type="evidence" value="ECO:0007669"/>
    <property type="project" value="TreeGrafter"/>
</dbReference>
<feature type="region of interest" description="Disordered" evidence="4">
    <location>
        <begin position="25"/>
        <end position="109"/>
    </location>
</feature>
<feature type="compositionally biased region" description="Basic and acidic residues" evidence="4">
    <location>
        <begin position="360"/>
        <end position="369"/>
    </location>
</feature>
<feature type="compositionally biased region" description="Acidic residues" evidence="4">
    <location>
        <begin position="437"/>
        <end position="449"/>
    </location>
</feature>
<dbReference type="InterPro" id="IPR005011">
    <property type="entry name" value="SNU66/SART1"/>
</dbReference>
<protein>
    <submittedName>
        <fullName evidence="5">U4/U6.U5 tri-snRNP-associated protein 1</fullName>
    </submittedName>
</protein>
<feature type="compositionally biased region" description="Basic residues" evidence="4">
    <location>
        <begin position="336"/>
        <end position="347"/>
    </location>
</feature>
<evidence type="ECO:0000256" key="2">
    <source>
        <dbReference type="ARBA" id="ARBA00006076"/>
    </source>
</evidence>